<evidence type="ECO:0000313" key="8">
    <source>
        <dbReference type="Proteomes" id="UP001605036"/>
    </source>
</evidence>
<proteinExistence type="predicted"/>
<keyword evidence="4" id="KW-0539">Nucleus</keyword>
<evidence type="ECO:0000256" key="1">
    <source>
        <dbReference type="ARBA" id="ARBA00023015"/>
    </source>
</evidence>
<accession>A0ABD1Y7U9</accession>
<organism evidence="7 8">
    <name type="scientific">Riccia fluitans</name>
    <dbReference type="NCBI Taxonomy" id="41844"/>
    <lineage>
        <taxon>Eukaryota</taxon>
        <taxon>Viridiplantae</taxon>
        <taxon>Streptophyta</taxon>
        <taxon>Embryophyta</taxon>
        <taxon>Marchantiophyta</taxon>
        <taxon>Marchantiopsida</taxon>
        <taxon>Marchantiidae</taxon>
        <taxon>Marchantiales</taxon>
        <taxon>Ricciaceae</taxon>
        <taxon>Riccia</taxon>
    </lineage>
</organism>
<comment type="caution">
    <text evidence="7">The sequence shown here is derived from an EMBL/GenBank/DDBJ whole genome shotgun (WGS) entry which is preliminary data.</text>
</comment>
<dbReference type="InterPro" id="IPR036093">
    <property type="entry name" value="NAC_dom_sf"/>
</dbReference>
<dbReference type="PANTHER" id="PTHR31744:SF92">
    <property type="entry name" value="NAC DOMAIN-CONTAINING PROTEIN 87"/>
    <property type="match status" value="1"/>
</dbReference>
<feature type="region of interest" description="Disordered" evidence="5">
    <location>
        <begin position="180"/>
        <end position="214"/>
    </location>
</feature>
<dbReference type="PANTHER" id="PTHR31744">
    <property type="entry name" value="PROTEIN CUP-SHAPED COTYLEDON 2-RELATED"/>
    <property type="match status" value="1"/>
</dbReference>
<dbReference type="Proteomes" id="UP001605036">
    <property type="component" value="Unassembled WGS sequence"/>
</dbReference>
<dbReference type="InterPro" id="IPR003441">
    <property type="entry name" value="NAC-dom"/>
</dbReference>
<dbReference type="GO" id="GO:0003677">
    <property type="term" value="F:DNA binding"/>
    <property type="evidence" value="ECO:0007669"/>
    <property type="project" value="UniProtKB-KW"/>
</dbReference>
<evidence type="ECO:0000256" key="3">
    <source>
        <dbReference type="ARBA" id="ARBA00023163"/>
    </source>
</evidence>
<feature type="region of interest" description="Disordered" evidence="5">
    <location>
        <begin position="1"/>
        <end position="24"/>
    </location>
</feature>
<dbReference type="SUPFAM" id="SSF101941">
    <property type="entry name" value="NAC domain"/>
    <property type="match status" value="1"/>
</dbReference>
<protein>
    <recommendedName>
        <fullName evidence="6">NAC domain-containing protein</fullName>
    </recommendedName>
</protein>
<name>A0ABD1Y7U9_9MARC</name>
<evidence type="ECO:0000313" key="7">
    <source>
        <dbReference type="EMBL" id="KAL2622655.1"/>
    </source>
</evidence>
<dbReference type="FunFam" id="2.170.150.80:FF:000006">
    <property type="entry name" value="NAC domain-containing protein 100-like"/>
    <property type="match status" value="1"/>
</dbReference>
<keyword evidence="3" id="KW-0804">Transcription</keyword>
<dbReference type="PROSITE" id="PS51005">
    <property type="entry name" value="NAC"/>
    <property type="match status" value="1"/>
</dbReference>
<dbReference type="GO" id="GO:0005634">
    <property type="term" value="C:nucleus"/>
    <property type="evidence" value="ECO:0007669"/>
    <property type="project" value="UniProtKB-ARBA"/>
</dbReference>
<reference evidence="7 8" key="1">
    <citation type="submission" date="2024-09" db="EMBL/GenBank/DDBJ databases">
        <title>Chromosome-scale assembly of Riccia fluitans.</title>
        <authorList>
            <person name="Paukszto L."/>
            <person name="Sawicki J."/>
            <person name="Karawczyk K."/>
            <person name="Piernik-Szablinska J."/>
            <person name="Szczecinska M."/>
            <person name="Mazdziarz M."/>
        </authorList>
    </citation>
    <scope>NUCLEOTIDE SEQUENCE [LARGE SCALE GENOMIC DNA]</scope>
    <source>
        <strain evidence="7">Rf_01</strain>
        <tissue evidence="7">Aerial parts of the thallus</tissue>
    </source>
</reference>
<evidence type="ECO:0000259" key="6">
    <source>
        <dbReference type="PROSITE" id="PS51005"/>
    </source>
</evidence>
<dbReference type="EMBL" id="JBHFFA010000006">
    <property type="protein sequence ID" value="KAL2622655.1"/>
    <property type="molecule type" value="Genomic_DNA"/>
</dbReference>
<evidence type="ECO:0000256" key="4">
    <source>
        <dbReference type="ARBA" id="ARBA00023242"/>
    </source>
</evidence>
<keyword evidence="2" id="KW-0238">DNA-binding</keyword>
<dbReference type="Pfam" id="PF02365">
    <property type="entry name" value="NAM"/>
    <property type="match status" value="1"/>
</dbReference>
<feature type="domain" description="NAC" evidence="6">
    <location>
        <begin position="22"/>
        <end position="177"/>
    </location>
</feature>
<gene>
    <name evidence="7" type="ORF">R1flu_002860</name>
</gene>
<dbReference type="Gene3D" id="2.170.150.80">
    <property type="entry name" value="NAC domain"/>
    <property type="match status" value="1"/>
</dbReference>
<sequence>MSRTSAASAGGKVEESQGAPWLPPGFRFHPTDEELVTYYLQNKVGNSNLNVQAITEVDLNKCEPWDLPAKAKMGEKEWYFFSLRDRKYPTGMRTNRATEAGYWKATGKDREVMNSRTSRLVGMKKTLVFYRGRAPKGEKTNWIMHEYRIEGSESSASLSHSPKLSKDEWVVCRIFQKSAGGKKNPMECNRSSSYSTDQGRSSLPALLESPNLNSVGEESDTCLIDGSFHPMDNHNLGGGSGSKSTWNSNGWAMKLELNEALENLQAKNGNGALLRCNSFLLDMLPIELGGTAPSMKGMESIFGPKLPRQETFSLQQAQQLQSMTLKYLEQQQRAIRPCKAEPYGGEEDDAQSSQRSSMMESWVGESGGGFVTGENGVAVPAGGVAVAGGLQSLGNGSGVSELDSGSMFRFNRGSLFSEAPNPCGDIVENLWAY</sequence>
<keyword evidence="1" id="KW-0805">Transcription regulation</keyword>
<evidence type="ECO:0000256" key="5">
    <source>
        <dbReference type="SAM" id="MobiDB-lite"/>
    </source>
</evidence>
<evidence type="ECO:0000256" key="2">
    <source>
        <dbReference type="ARBA" id="ARBA00023125"/>
    </source>
</evidence>
<dbReference type="AlphaFoldDB" id="A0ABD1Y7U9"/>
<feature type="compositionally biased region" description="Polar residues" evidence="5">
    <location>
        <begin position="189"/>
        <end position="201"/>
    </location>
</feature>
<keyword evidence="8" id="KW-1185">Reference proteome</keyword>